<feature type="compositionally biased region" description="Basic and acidic residues" evidence="1">
    <location>
        <begin position="1"/>
        <end position="13"/>
    </location>
</feature>
<dbReference type="Proteomes" id="UP000238327">
    <property type="component" value="Chromosome"/>
</dbReference>
<dbReference type="AlphaFoldDB" id="A0A2R3QPJ6"/>
<evidence type="ECO:0000313" key="3">
    <source>
        <dbReference type="Proteomes" id="UP000238327"/>
    </source>
</evidence>
<sequence>MGGAVRGHDRDMQSRPPAGGNGCMALNGGVCLAERRNDGGQEQASIEALGLSPMSGKQKGEVAGVAEGCRVTAPEVSGGYRP</sequence>
<feature type="region of interest" description="Disordered" evidence="1">
    <location>
        <begin position="1"/>
        <end position="21"/>
    </location>
</feature>
<name>A0A2R3QPJ6_ECTME</name>
<organism evidence="2 3">
    <name type="scientific">Ectopseudomonas mendocina</name>
    <name type="common">Pseudomonas mendocina</name>
    <dbReference type="NCBI Taxonomy" id="300"/>
    <lineage>
        <taxon>Bacteria</taxon>
        <taxon>Pseudomonadati</taxon>
        <taxon>Pseudomonadota</taxon>
        <taxon>Gammaproteobacteria</taxon>
        <taxon>Pseudomonadales</taxon>
        <taxon>Pseudomonadaceae</taxon>
        <taxon>Ectopseudomonas</taxon>
    </lineage>
</organism>
<dbReference type="EMBL" id="CP027657">
    <property type="protein sequence ID" value="AVO53652.1"/>
    <property type="molecule type" value="Genomic_DNA"/>
</dbReference>
<protein>
    <submittedName>
        <fullName evidence="2">Uncharacterized protein</fullName>
    </submittedName>
</protein>
<gene>
    <name evidence="2" type="ORF">C7A17_13020</name>
</gene>
<reference evidence="2 3" key="1">
    <citation type="submission" date="2018-03" db="EMBL/GenBank/DDBJ databases">
        <title>Complete genome sequence and methylome analysis of Pseudomonas mendocina NEB 698.</title>
        <authorList>
            <person name="Morgan R.D."/>
        </authorList>
    </citation>
    <scope>NUCLEOTIDE SEQUENCE [LARGE SCALE GENOMIC DNA]</scope>
    <source>
        <strain evidence="2 3">NEB698</strain>
    </source>
</reference>
<proteinExistence type="predicted"/>
<evidence type="ECO:0000313" key="2">
    <source>
        <dbReference type="EMBL" id="AVO53652.1"/>
    </source>
</evidence>
<evidence type="ECO:0000256" key="1">
    <source>
        <dbReference type="SAM" id="MobiDB-lite"/>
    </source>
</evidence>
<accession>A0A2R3QPJ6</accession>